<keyword evidence="1" id="KW-0343">GTPase activation</keyword>
<dbReference type="GO" id="GO:0005096">
    <property type="term" value="F:GTPase activator activity"/>
    <property type="evidence" value="ECO:0007669"/>
    <property type="project" value="UniProtKB-KW"/>
</dbReference>
<dbReference type="SMART" id="SM00233">
    <property type="entry name" value="PH"/>
    <property type="match status" value="1"/>
</dbReference>
<dbReference type="Gene3D" id="1.10.555.10">
    <property type="entry name" value="Rho GTPase activation protein"/>
    <property type="match status" value="1"/>
</dbReference>
<dbReference type="PANTHER" id="PTHR14130:SF14">
    <property type="entry name" value="RHO GTPASE-ACTIVATING PROTEIN 92B"/>
    <property type="match status" value="1"/>
</dbReference>
<dbReference type="InterPro" id="IPR008936">
    <property type="entry name" value="Rho_GTPase_activation_prot"/>
</dbReference>
<dbReference type="CDD" id="cd08368">
    <property type="entry name" value="LIM"/>
    <property type="match status" value="1"/>
</dbReference>
<dbReference type="EMBL" id="MDYQ01000004">
    <property type="protein sequence ID" value="PRP89314.1"/>
    <property type="molecule type" value="Genomic_DNA"/>
</dbReference>
<dbReference type="Gene3D" id="2.30.29.30">
    <property type="entry name" value="Pleckstrin-homology domain (PH domain)/Phosphotyrosine-binding domain (PTB)"/>
    <property type="match status" value="1"/>
</dbReference>
<protein>
    <submittedName>
        <fullName evidence="11">Lim domain protein</fullName>
    </submittedName>
</protein>
<dbReference type="Gene3D" id="1.20.900.10">
    <property type="entry name" value="Dbl homology (DH) domain"/>
    <property type="match status" value="1"/>
</dbReference>
<dbReference type="SUPFAM" id="SSF103657">
    <property type="entry name" value="BAR/IMD domain-like"/>
    <property type="match status" value="1"/>
</dbReference>
<feature type="domain" description="PH" evidence="7">
    <location>
        <begin position="502"/>
        <end position="622"/>
    </location>
</feature>
<dbReference type="Pfam" id="PF00620">
    <property type="entry name" value="RhoGAP"/>
    <property type="match status" value="1"/>
</dbReference>
<evidence type="ECO:0000256" key="1">
    <source>
        <dbReference type="ARBA" id="ARBA00022468"/>
    </source>
</evidence>
<dbReference type="Pfam" id="PF00621">
    <property type="entry name" value="RhoGEF"/>
    <property type="match status" value="1"/>
</dbReference>
<evidence type="ECO:0000256" key="6">
    <source>
        <dbReference type="SAM" id="MobiDB-lite"/>
    </source>
</evidence>
<dbReference type="SMART" id="SM00325">
    <property type="entry name" value="RhoGEF"/>
    <property type="match status" value="1"/>
</dbReference>
<dbReference type="InterPro" id="IPR027267">
    <property type="entry name" value="AH/BAR_dom_sf"/>
</dbReference>
<dbReference type="SUPFAM" id="SSF50729">
    <property type="entry name" value="PH domain-like"/>
    <property type="match status" value="1"/>
</dbReference>
<dbReference type="AlphaFoldDB" id="A0A2P6NZD8"/>
<dbReference type="FunCoup" id="A0A2P6NZD8">
    <property type="interactions" value="91"/>
</dbReference>
<feature type="compositionally biased region" description="Basic and acidic residues" evidence="6">
    <location>
        <begin position="982"/>
        <end position="993"/>
    </location>
</feature>
<dbReference type="InterPro" id="IPR001849">
    <property type="entry name" value="PH_domain"/>
</dbReference>
<feature type="region of interest" description="Disordered" evidence="6">
    <location>
        <begin position="928"/>
        <end position="952"/>
    </location>
</feature>
<dbReference type="SUPFAM" id="SSF48350">
    <property type="entry name" value="GTPase activation domain, GAP"/>
    <property type="match status" value="1"/>
</dbReference>
<evidence type="ECO:0000259" key="10">
    <source>
        <dbReference type="PROSITE" id="PS50238"/>
    </source>
</evidence>
<dbReference type="InterPro" id="IPR000198">
    <property type="entry name" value="RhoGAP_dom"/>
</dbReference>
<dbReference type="SMART" id="SM00324">
    <property type="entry name" value="RhoGAP"/>
    <property type="match status" value="1"/>
</dbReference>
<dbReference type="CDD" id="cd00159">
    <property type="entry name" value="RhoGAP"/>
    <property type="match status" value="1"/>
</dbReference>
<dbReference type="OrthoDB" id="18539at2759"/>
<dbReference type="Pfam" id="PF00412">
    <property type="entry name" value="LIM"/>
    <property type="match status" value="2"/>
</dbReference>
<dbReference type="Proteomes" id="UP000241769">
    <property type="component" value="Unassembled WGS sequence"/>
</dbReference>
<proteinExistence type="predicted"/>
<dbReference type="InterPro" id="IPR000219">
    <property type="entry name" value="DH_dom"/>
</dbReference>
<dbReference type="SUPFAM" id="SSF48065">
    <property type="entry name" value="DBL homology domain (DH-domain)"/>
    <property type="match status" value="1"/>
</dbReference>
<feature type="domain" description="LIM zinc-binding" evidence="9">
    <location>
        <begin position="1002"/>
        <end position="1060"/>
    </location>
</feature>
<evidence type="ECO:0000259" key="9">
    <source>
        <dbReference type="PROSITE" id="PS50023"/>
    </source>
</evidence>
<feature type="region of interest" description="Disordered" evidence="6">
    <location>
        <begin position="1"/>
        <end position="32"/>
    </location>
</feature>
<dbReference type="CDD" id="cd07307">
    <property type="entry name" value="BAR"/>
    <property type="match status" value="1"/>
</dbReference>
<reference evidence="11 12" key="1">
    <citation type="journal article" date="2018" name="Genome Biol. Evol.">
        <title>Multiple Roots of Fruiting Body Formation in Amoebozoa.</title>
        <authorList>
            <person name="Hillmann F."/>
            <person name="Forbes G."/>
            <person name="Novohradska S."/>
            <person name="Ferling I."/>
            <person name="Riege K."/>
            <person name="Groth M."/>
            <person name="Westermann M."/>
            <person name="Marz M."/>
            <person name="Spaller T."/>
            <person name="Winckler T."/>
            <person name="Schaap P."/>
            <person name="Glockner G."/>
        </authorList>
    </citation>
    <scope>NUCLEOTIDE SEQUENCE [LARGE SCALE GENOMIC DNA]</scope>
    <source>
        <strain evidence="11 12">Jena</strain>
    </source>
</reference>
<keyword evidence="4" id="KW-0440">LIM domain</keyword>
<evidence type="ECO:0000313" key="12">
    <source>
        <dbReference type="Proteomes" id="UP000241769"/>
    </source>
</evidence>
<dbReference type="GO" id="GO:0046872">
    <property type="term" value="F:metal ion binding"/>
    <property type="evidence" value="ECO:0007669"/>
    <property type="project" value="UniProtKB-KW"/>
</dbReference>
<dbReference type="InterPro" id="IPR035899">
    <property type="entry name" value="DBL_dom_sf"/>
</dbReference>
<dbReference type="Gene3D" id="2.10.110.10">
    <property type="entry name" value="Cysteine Rich Protein"/>
    <property type="match status" value="2"/>
</dbReference>
<dbReference type="PROSITE" id="PS50010">
    <property type="entry name" value="DH_2"/>
    <property type="match status" value="1"/>
</dbReference>
<dbReference type="GO" id="GO:0005085">
    <property type="term" value="F:guanyl-nucleotide exchange factor activity"/>
    <property type="evidence" value="ECO:0007669"/>
    <property type="project" value="InterPro"/>
</dbReference>
<dbReference type="PROSITE" id="PS50023">
    <property type="entry name" value="LIM_DOMAIN_2"/>
    <property type="match status" value="2"/>
</dbReference>
<name>A0A2P6NZD8_9EUKA</name>
<keyword evidence="5" id="KW-0175">Coiled coil</keyword>
<evidence type="ECO:0000256" key="4">
    <source>
        <dbReference type="PROSITE-ProRule" id="PRU00125"/>
    </source>
</evidence>
<dbReference type="InterPro" id="IPR047165">
    <property type="entry name" value="RHG17/44/SH3BP1-like"/>
</dbReference>
<dbReference type="GO" id="GO:0007165">
    <property type="term" value="P:signal transduction"/>
    <property type="evidence" value="ECO:0007669"/>
    <property type="project" value="InterPro"/>
</dbReference>
<sequence length="1115" mass="128030">MKKLTAAWKADSSSSQQQKLHEKMSGSDGVKQQAAELNLSKVQLRDLQQQLEEQGKASNSLTEVGRNLADTLRRYSQNMSEMNANSPLGETLYAPLKLIAINSINTAVTNPIKKMVGGEIKDALALEPKYEKTKVTLEELEDKLKKMGEKSKVNTAKVSEAESERDAAKQNFQATEKETIEALTSANSKINFEILARLVYYLEAQQEYYDSMATKLSALLPELQEYREYIDDKMSEFEREHPGVALERVLQPRAKKVGKNLEMSKSAERAVVSEEEQPIENDPKLDFQKKQRTLQTIVRTERGYLNGLKVIKEEYHATLTKLSKDPKNKVAEEDVNVIFAHIDELYNLHNKLFTELDKASDAFPAISVASIFRAKESAFQVYLQFMNNYAISLDRYDQLKRQNKTVSTALKSTEKNEKPLDAFYESISTRLQQYEIWLEEMLVSTPTTDAEFSQLDEVLHKLTELNDKLKETGGKAGSLTDVMNVQKRLSGFQDELLDTDRKYIREGPLMILEDKGREGQKVTNYYVFLFNDLFIYASKATITDRMAAMRSSRMDVALGNDTYIYKGHFYTNNMQVVNTDIEIQGMKNAFHIVANDKLSMNVGALTNFDKMEWMKALQSAIVDSQAKKVYGVALDTVMSQPGNKGHAVLPVIEKMVTYILNNGINNEGLFRLSGSATYMEETKNLIDRGKDPEWKGVDINAVAGLLKLWLRELPEPLLTFQHYDDWIQVAKKEDKLEALRSARELLPRLPMFNRFHLDMIVRMLVLVSKNADKNKMQPSNLSIIFGPGLMGKKNADPFDTSDYKYVYTIVQMFMLDCEGLFQKVEEEKRNYEDQQQKEMQEKKEQETSDRERDRQSMIEVKKKQEEQVRQQKEDKERKEREDKEKMSNAEITKQREEKEKIELKEENEKNQRIMREREIERDKMLAENHKQLEEERAKVAQLEKERRDEEERRRIAAEKKAIADAEIKKMLEEEQARLRAERENAAKKKAQEKEESDDDDAPECAGCKKKIEDGGIRAANNNWHEECFACSQCGKALQGEFNTKDGKLYCREDYAKLNAKTCGGCGQPIAGPFLKAMNKEWHQACFVCKNCKGSFASGFFEKHGAALCKNCITKE</sequence>
<feature type="domain" description="Rho-GAP" evidence="10">
    <location>
        <begin position="632"/>
        <end position="821"/>
    </location>
</feature>
<keyword evidence="3 4" id="KW-0862">Zinc</keyword>
<dbReference type="PANTHER" id="PTHR14130">
    <property type="entry name" value="3BP-1 RELATED RHOGAP"/>
    <property type="match status" value="1"/>
</dbReference>
<organism evidence="11 12">
    <name type="scientific">Planoprotostelium fungivorum</name>
    <dbReference type="NCBI Taxonomy" id="1890364"/>
    <lineage>
        <taxon>Eukaryota</taxon>
        <taxon>Amoebozoa</taxon>
        <taxon>Evosea</taxon>
        <taxon>Variosea</taxon>
        <taxon>Cavosteliida</taxon>
        <taxon>Cavosteliaceae</taxon>
        <taxon>Planoprotostelium</taxon>
    </lineage>
</organism>
<dbReference type="InterPro" id="IPR011993">
    <property type="entry name" value="PH-like_dom_sf"/>
</dbReference>
<evidence type="ECO:0000313" key="11">
    <source>
        <dbReference type="EMBL" id="PRP89314.1"/>
    </source>
</evidence>
<feature type="domain" description="LIM zinc-binding" evidence="9">
    <location>
        <begin position="1061"/>
        <end position="1115"/>
    </location>
</feature>
<dbReference type="SUPFAM" id="SSF57716">
    <property type="entry name" value="Glucocorticoid receptor-like (DNA-binding domain)"/>
    <property type="match status" value="2"/>
</dbReference>
<gene>
    <name evidence="11" type="ORF">PROFUN_02188</name>
</gene>
<dbReference type="PROSITE" id="PS00478">
    <property type="entry name" value="LIM_DOMAIN_1"/>
    <property type="match status" value="1"/>
</dbReference>
<evidence type="ECO:0000256" key="5">
    <source>
        <dbReference type="SAM" id="Coils"/>
    </source>
</evidence>
<accession>A0A2P6NZD8</accession>
<feature type="region of interest" description="Disordered" evidence="6">
    <location>
        <begin position="982"/>
        <end position="1003"/>
    </location>
</feature>
<dbReference type="GO" id="GO:0035020">
    <property type="term" value="P:regulation of Rac protein signal transduction"/>
    <property type="evidence" value="ECO:0007669"/>
    <property type="project" value="TreeGrafter"/>
</dbReference>
<feature type="coiled-coil region" evidence="5">
    <location>
        <begin position="130"/>
        <end position="178"/>
    </location>
</feature>
<feature type="domain" description="DH" evidence="8">
    <location>
        <begin position="289"/>
        <end position="472"/>
    </location>
</feature>
<evidence type="ECO:0000259" key="7">
    <source>
        <dbReference type="PROSITE" id="PS50003"/>
    </source>
</evidence>
<evidence type="ECO:0000256" key="2">
    <source>
        <dbReference type="ARBA" id="ARBA00022723"/>
    </source>
</evidence>
<evidence type="ECO:0000256" key="3">
    <source>
        <dbReference type="ARBA" id="ARBA00022833"/>
    </source>
</evidence>
<keyword evidence="12" id="KW-1185">Reference proteome</keyword>
<comment type="caution">
    <text evidence="11">The sequence shown here is derived from an EMBL/GenBank/DDBJ whole genome shotgun (WGS) entry which is preliminary data.</text>
</comment>
<dbReference type="SMART" id="SM00132">
    <property type="entry name" value="LIM"/>
    <property type="match status" value="2"/>
</dbReference>
<dbReference type="GO" id="GO:0032956">
    <property type="term" value="P:regulation of actin cytoskeleton organization"/>
    <property type="evidence" value="ECO:0007669"/>
    <property type="project" value="TreeGrafter"/>
</dbReference>
<evidence type="ECO:0000259" key="8">
    <source>
        <dbReference type="PROSITE" id="PS50010"/>
    </source>
</evidence>
<dbReference type="Gene3D" id="1.20.1270.60">
    <property type="entry name" value="Arfaptin homology (AH) domain/BAR domain"/>
    <property type="match status" value="1"/>
</dbReference>
<dbReference type="PROSITE" id="PS50003">
    <property type="entry name" value="PH_DOMAIN"/>
    <property type="match status" value="1"/>
</dbReference>
<keyword evidence="2 4" id="KW-0479">Metal-binding</keyword>
<dbReference type="InParanoid" id="A0A2P6NZD8"/>
<dbReference type="InterPro" id="IPR001781">
    <property type="entry name" value="Znf_LIM"/>
</dbReference>
<dbReference type="PROSITE" id="PS50238">
    <property type="entry name" value="RHOGAP"/>
    <property type="match status" value="1"/>
</dbReference>
<feature type="region of interest" description="Disordered" evidence="6">
    <location>
        <begin position="831"/>
        <end position="910"/>
    </location>
</feature>